<dbReference type="EMBL" id="NAJN01000979">
    <property type="protein sequence ID" value="TKA66816.1"/>
    <property type="molecule type" value="Genomic_DNA"/>
</dbReference>
<proteinExistence type="predicted"/>
<comment type="caution">
    <text evidence="2">The sequence shown here is derived from an EMBL/GenBank/DDBJ whole genome shotgun (WGS) entry which is preliminary data.</text>
</comment>
<reference evidence="2 3" key="1">
    <citation type="submission" date="2017-03" db="EMBL/GenBank/DDBJ databases">
        <title>Genomes of endolithic fungi from Antarctica.</title>
        <authorList>
            <person name="Coleine C."/>
            <person name="Masonjones S."/>
            <person name="Stajich J.E."/>
        </authorList>
    </citation>
    <scope>NUCLEOTIDE SEQUENCE [LARGE SCALE GENOMIC DNA]</scope>
    <source>
        <strain evidence="2 3">CCFEE 5187</strain>
    </source>
</reference>
<evidence type="ECO:0000313" key="3">
    <source>
        <dbReference type="Proteomes" id="UP000308768"/>
    </source>
</evidence>
<dbReference type="STRING" id="331657.A0A4U0WVP8"/>
<dbReference type="AlphaFoldDB" id="A0A4U0WVP8"/>
<organism evidence="2 3">
    <name type="scientific">Cryomyces minteri</name>
    <dbReference type="NCBI Taxonomy" id="331657"/>
    <lineage>
        <taxon>Eukaryota</taxon>
        <taxon>Fungi</taxon>
        <taxon>Dikarya</taxon>
        <taxon>Ascomycota</taxon>
        <taxon>Pezizomycotina</taxon>
        <taxon>Dothideomycetes</taxon>
        <taxon>Dothideomycetes incertae sedis</taxon>
        <taxon>Cryomyces</taxon>
    </lineage>
</organism>
<dbReference type="OrthoDB" id="5358763at2759"/>
<evidence type="ECO:0000256" key="1">
    <source>
        <dbReference type="SAM" id="MobiDB-lite"/>
    </source>
</evidence>
<accession>A0A4U0WVP8</accession>
<feature type="region of interest" description="Disordered" evidence="1">
    <location>
        <begin position="120"/>
        <end position="143"/>
    </location>
</feature>
<gene>
    <name evidence="2" type="ORF">B0A49_07566</name>
</gene>
<evidence type="ECO:0000313" key="2">
    <source>
        <dbReference type="EMBL" id="TKA66816.1"/>
    </source>
</evidence>
<protein>
    <submittedName>
        <fullName evidence="2">Uncharacterized protein</fullName>
    </submittedName>
</protein>
<dbReference type="Proteomes" id="UP000308768">
    <property type="component" value="Unassembled WGS sequence"/>
</dbReference>
<keyword evidence="3" id="KW-1185">Reference proteome</keyword>
<sequence length="255" mass="27429">MGDNTPIKESLAERFALRPQTEESTTGSAQSLKCSTPHSEHIHLLSSSRTLTPPMAHVTHLEDTIDTQNAVIALLHSVSDDNADDLRLSQRHSNHVKATLNTSTRILRSSYDDQHALLTQLRAPGTRKKNSGSSGTPSSPDVMQNRIDRLEGLVLSLMTNGVQSAGPAAANAAISSSRSNSFGTSLGTADAPVDLETEDTIKEEDEGDDDGVEQVSRGIGVMKVDNGRAIFASDAHWYAILSDVSTNRPRLLNLH</sequence>
<feature type="compositionally biased region" description="Polar residues" evidence="1">
    <location>
        <begin position="131"/>
        <end position="142"/>
    </location>
</feature>
<name>A0A4U0WVP8_9PEZI</name>